<comment type="caution">
    <text evidence="8">The sequence shown here is derived from an EMBL/GenBank/DDBJ whole genome shotgun (WGS) entry which is preliminary data.</text>
</comment>
<feature type="active site" description="Charge relay system" evidence="5">
    <location>
        <position position="112"/>
    </location>
</feature>
<dbReference type="PANTHER" id="PTHR43806:SF11">
    <property type="entry name" value="CEREVISIN-RELATED"/>
    <property type="match status" value="1"/>
</dbReference>
<name>A0A2T3JEQ8_9GAMM</name>
<dbReference type="InterPro" id="IPR000209">
    <property type="entry name" value="Peptidase_S8/S53_dom"/>
</dbReference>
<dbReference type="PROSITE" id="PS51892">
    <property type="entry name" value="SUBTILASE"/>
    <property type="match status" value="1"/>
</dbReference>
<dbReference type="InterPro" id="IPR050131">
    <property type="entry name" value="Peptidase_S8_subtilisin-like"/>
</dbReference>
<evidence type="ECO:0000256" key="5">
    <source>
        <dbReference type="PROSITE-ProRule" id="PRU01240"/>
    </source>
</evidence>
<evidence type="ECO:0000313" key="9">
    <source>
        <dbReference type="Proteomes" id="UP000240987"/>
    </source>
</evidence>
<dbReference type="CDD" id="cd07480">
    <property type="entry name" value="Peptidases_S8_12"/>
    <property type="match status" value="1"/>
</dbReference>
<gene>
    <name evidence="8" type="ORF">C9J12_15335</name>
</gene>
<dbReference type="InterPro" id="IPR023827">
    <property type="entry name" value="Peptidase_S8_Asp-AS"/>
</dbReference>
<dbReference type="SUPFAM" id="SSF52743">
    <property type="entry name" value="Subtilisin-like"/>
    <property type="match status" value="1"/>
</dbReference>
<sequence length="396" mass="41748">MSESKCIILRTKNILVPTMDNLGSFIKEKAFNLPSDDIELIEAELSTRERRDLRRDPRVRAIAPPMPLKLINPVEKKDIDMGILSSSTWGIQAVRASESPYDGSGITVAILDTGIDSTHPAFNGISLVQRNFTSEEDADIHGHGTHCAGTIFGRDVEGIRIGVAQGVNRAVIGKVLGDGGGSSATIAQAIQWAISERANIISMSLGIDFPGYVDLLVNTYGYDINPVTSMALEAYRQNINLFTELARFVETQSAFGDGIVIVAASGNESKRPDYEIAVAPPAAGTGIIAVGALGEVDTGFKEATFSNNQVDVSAPGVGVVSAALGGGLTSMSGTSMATPHVAGIAALWAQRQRKMNGSVESRSLIAQIIASGTTDTLEPNIEEEDVGTGIVQAPHS</sequence>
<proteinExistence type="inferred from homology"/>
<dbReference type="Gene3D" id="3.40.50.200">
    <property type="entry name" value="Peptidase S8/S53 domain"/>
    <property type="match status" value="1"/>
</dbReference>
<reference evidence="8 9" key="1">
    <citation type="submission" date="2018-01" db="EMBL/GenBank/DDBJ databases">
        <title>Whole genome sequencing of Histamine producing bacteria.</title>
        <authorList>
            <person name="Butler K."/>
        </authorList>
    </citation>
    <scope>NUCLEOTIDE SEQUENCE [LARGE SCALE GENOMIC DNA]</scope>
    <source>
        <strain evidence="8 9">JCM 12947</strain>
    </source>
</reference>
<protein>
    <submittedName>
        <fullName evidence="8">Peptidase S8</fullName>
    </submittedName>
</protein>
<keyword evidence="3 5" id="KW-0378">Hydrolase</keyword>
<evidence type="ECO:0000256" key="2">
    <source>
        <dbReference type="ARBA" id="ARBA00022670"/>
    </source>
</evidence>
<dbReference type="RefSeq" id="WP_107243515.1">
    <property type="nucleotide sequence ID" value="NZ_PYMJ01000015.1"/>
</dbReference>
<keyword evidence="4 5" id="KW-0720">Serine protease</keyword>
<dbReference type="PRINTS" id="PR00723">
    <property type="entry name" value="SUBTILISIN"/>
</dbReference>
<dbReference type="OrthoDB" id="9790784at2"/>
<dbReference type="EMBL" id="PYMJ01000015">
    <property type="protein sequence ID" value="PSU47368.1"/>
    <property type="molecule type" value="Genomic_DNA"/>
</dbReference>
<comment type="similarity">
    <text evidence="1 5 6">Belongs to the peptidase S8 family.</text>
</comment>
<dbReference type="PANTHER" id="PTHR43806">
    <property type="entry name" value="PEPTIDASE S8"/>
    <property type="match status" value="1"/>
</dbReference>
<feature type="domain" description="Peptidase S8/S53" evidence="7">
    <location>
        <begin position="103"/>
        <end position="367"/>
    </location>
</feature>
<evidence type="ECO:0000256" key="1">
    <source>
        <dbReference type="ARBA" id="ARBA00011073"/>
    </source>
</evidence>
<dbReference type="InterPro" id="IPR023828">
    <property type="entry name" value="Peptidase_S8_Ser-AS"/>
</dbReference>
<dbReference type="AlphaFoldDB" id="A0A2T3JEQ8"/>
<dbReference type="InterPro" id="IPR015500">
    <property type="entry name" value="Peptidase_S8_subtilisin-rel"/>
</dbReference>
<evidence type="ECO:0000256" key="4">
    <source>
        <dbReference type="ARBA" id="ARBA00022825"/>
    </source>
</evidence>
<dbReference type="PROSITE" id="PS00136">
    <property type="entry name" value="SUBTILASE_ASP"/>
    <property type="match status" value="1"/>
</dbReference>
<keyword evidence="9" id="KW-1185">Reference proteome</keyword>
<dbReference type="PROSITE" id="PS00138">
    <property type="entry name" value="SUBTILASE_SER"/>
    <property type="match status" value="1"/>
</dbReference>
<evidence type="ECO:0000256" key="3">
    <source>
        <dbReference type="ARBA" id="ARBA00022801"/>
    </source>
</evidence>
<dbReference type="Pfam" id="PF00082">
    <property type="entry name" value="Peptidase_S8"/>
    <property type="match status" value="1"/>
</dbReference>
<evidence type="ECO:0000313" key="8">
    <source>
        <dbReference type="EMBL" id="PSU47368.1"/>
    </source>
</evidence>
<organism evidence="8 9">
    <name type="scientific">Photobacterium frigidiphilum</name>
    <dbReference type="NCBI Taxonomy" id="264736"/>
    <lineage>
        <taxon>Bacteria</taxon>
        <taxon>Pseudomonadati</taxon>
        <taxon>Pseudomonadota</taxon>
        <taxon>Gammaproteobacteria</taxon>
        <taxon>Vibrionales</taxon>
        <taxon>Vibrionaceae</taxon>
        <taxon>Photobacterium</taxon>
    </lineage>
</organism>
<dbReference type="GO" id="GO:0006508">
    <property type="term" value="P:proteolysis"/>
    <property type="evidence" value="ECO:0007669"/>
    <property type="project" value="UniProtKB-KW"/>
</dbReference>
<evidence type="ECO:0000259" key="7">
    <source>
        <dbReference type="Pfam" id="PF00082"/>
    </source>
</evidence>
<dbReference type="InterPro" id="IPR036852">
    <property type="entry name" value="Peptidase_S8/S53_dom_sf"/>
</dbReference>
<dbReference type="GO" id="GO:0004252">
    <property type="term" value="F:serine-type endopeptidase activity"/>
    <property type="evidence" value="ECO:0007669"/>
    <property type="project" value="UniProtKB-UniRule"/>
</dbReference>
<keyword evidence="2 5" id="KW-0645">Protease</keyword>
<evidence type="ECO:0000256" key="6">
    <source>
        <dbReference type="RuleBase" id="RU003355"/>
    </source>
</evidence>
<accession>A0A2T3JEQ8</accession>
<dbReference type="Proteomes" id="UP000240987">
    <property type="component" value="Unassembled WGS sequence"/>
</dbReference>
<feature type="active site" description="Charge relay system" evidence="5">
    <location>
        <position position="335"/>
    </location>
</feature>
<feature type="active site" description="Charge relay system" evidence="5">
    <location>
        <position position="143"/>
    </location>
</feature>